<organism evidence="3 4">
    <name type="scientific">Cryptotermes secundus</name>
    <dbReference type="NCBI Taxonomy" id="105785"/>
    <lineage>
        <taxon>Eukaryota</taxon>
        <taxon>Metazoa</taxon>
        <taxon>Ecdysozoa</taxon>
        <taxon>Arthropoda</taxon>
        <taxon>Hexapoda</taxon>
        <taxon>Insecta</taxon>
        <taxon>Pterygota</taxon>
        <taxon>Neoptera</taxon>
        <taxon>Polyneoptera</taxon>
        <taxon>Dictyoptera</taxon>
        <taxon>Blattodea</taxon>
        <taxon>Blattoidea</taxon>
        <taxon>Termitoidae</taxon>
        <taxon>Kalotermitidae</taxon>
        <taxon>Cryptotermitinae</taxon>
        <taxon>Cryptotermes</taxon>
    </lineage>
</organism>
<keyword evidence="2" id="KW-0472">Membrane</keyword>
<comment type="caution">
    <text evidence="3">The sequence shown here is derived from an EMBL/GenBank/DDBJ whole genome shotgun (WGS) entry which is preliminary data.</text>
</comment>
<feature type="region of interest" description="Disordered" evidence="1">
    <location>
        <begin position="213"/>
        <end position="234"/>
    </location>
</feature>
<gene>
    <name evidence="3" type="ORF">B7P43_G13396</name>
</gene>
<name>A0A2J7QX61_9NEOP</name>
<dbReference type="AlphaFoldDB" id="A0A2J7QX61"/>
<feature type="region of interest" description="Disordered" evidence="1">
    <location>
        <begin position="327"/>
        <end position="355"/>
    </location>
</feature>
<dbReference type="EMBL" id="NEVH01009393">
    <property type="protein sequence ID" value="PNF33172.1"/>
    <property type="molecule type" value="Genomic_DNA"/>
</dbReference>
<sequence>MVSGSDLEHHEEESRKYAWTIPIACGIFTFVYWFILTPILWNALNIDDDSETFGIFMMAMAIFWCVFVGLFMCIWWFKRRSDKPCKEKAVKDLVSIVKKDSVDSASNGSESPPFPTITKMVQPLDTPISYKERCSLNRLHSGSEKDLTTISLSSYPLQLENTPSLYNAKTGRQSFEPGYTDSSNVSIPDATNSSSTKGTGILMVKKSNSAGKRVCRKISSTDSEGEKGDSPGCGGTIAVETAIIEHDTQNIDVPDPSIEAVNNSHFPRLCSSDSFCGLPEMNSFDGYLHLTTVDTPMSPPTEVTCPNSSGLTPRELFFIDLIKQAEENERSPGIRRSTGDEVVPRSKSTSENRKS</sequence>
<proteinExistence type="predicted"/>
<dbReference type="Proteomes" id="UP000235965">
    <property type="component" value="Unassembled WGS sequence"/>
</dbReference>
<accession>A0A2J7QX61</accession>
<protein>
    <submittedName>
        <fullName evidence="3">Uncharacterized protein</fullName>
    </submittedName>
</protein>
<evidence type="ECO:0000256" key="2">
    <source>
        <dbReference type="SAM" id="Phobius"/>
    </source>
</evidence>
<feature type="region of interest" description="Disordered" evidence="1">
    <location>
        <begin position="168"/>
        <end position="200"/>
    </location>
</feature>
<keyword evidence="2" id="KW-1133">Transmembrane helix</keyword>
<evidence type="ECO:0000313" key="4">
    <source>
        <dbReference type="Proteomes" id="UP000235965"/>
    </source>
</evidence>
<evidence type="ECO:0000256" key="1">
    <source>
        <dbReference type="SAM" id="MobiDB-lite"/>
    </source>
</evidence>
<feature type="transmembrane region" description="Helical" evidence="2">
    <location>
        <begin position="53"/>
        <end position="77"/>
    </location>
</feature>
<reference evidence="3 4" key="1">
    <citation type="submission" date="2017-12" db="EMBL/GenBank/DDBJ databases">
        <title>Hemimetabolous genomes reveal molecular basis of termite eusociality.</title>
        <authorList>
            <person name="Harrison M.C."/>
            <person name="Jongepier E."/>
            <person name="Robertson H.M."/>
            <person name="Arning N."/>
            <person name="Bitard-Feildel T."/>
            <person name="Chao H."/>
            <person name="Childers C.P."/>
            <person name="Dinh H."/>
            <person name="Doddapaneni H."/>
            <person name="Dugan S."/>
            <person name="Gowin J."/>
            <person name="Greiner C."/>
            <person name="Han Y."/>
            <person name="Hu H."/>
            <person name="Hughes D.S.T."/>
            <person name="Huylmans A.-K."/>
            <person name="Kemena C."/>
            <person name="Kremer L.P.M."/>
            <person name="Lee S.L."/>
            <person name="Lopez-Ezquerra A."/>
            <person name="Mallet L."/>
            <person name="Monroy-Kuhn J.M."/>
            <person name="Moser A."/>
            <person name="Murali S.C."/>
            <person name="Muzny D.M."/>
            <person name="Otani S."/>
            <person name="Piulachs M.-D."/>
            <person name="Poelchau M."/>
            <person name="Qu J."/>
            <person name="Schaub F."/>
            <person name="Wada-Katsumata A."/>
            <person name="Worley K.C."/>
            <person name="Xie Q."/>
            <person name="Ylla G."/>
            <person name="Poulsen M."/>
            <person name="Gibbs R.A."/>
            <person name="Schal C."/>
            <person name="Richards S."/>
            <person name="Belles X."/>
            <person name="Korb J."/>
            <person name="Bornberg-Bauer E."/>
        </authorList>
    </citation>
    <scope>NUCLEOTIDE SEQUENCE [LARGE SCALE GENOMIC DNA]</scope>
    <source>
        <tissue evidence="3">Whole body</tissue>
    </source>
</reference>
<evidence type="ECO:0000313" key="3">
    <source>
        <dbReference type="EMBL" id="PNF33172.1"/>
    </source>
</evidence>
<feature type="compositionally biased region" description="Polar residues" evidence="1">
    <location>
        <begin position="180"/>
        <end position="198"/>
    </location>
</feature>
<keyword evidence="2" id="KW-0812">Transmembrane</keyword>
<feature type="non-terminal residue" evidence="3">
    <location>
        <position position="355"/>
    </location>
</feature>
<keyword evidence="4" id="KW-1185">Reference proteome</keyword>
<feature type="transmembrane region" description="Helical" evidence="2">
    <location>
        <begin position="21"/>
        <end position="41"/>
    </location>
</feature>